<dbReference type="PATRIC" id="fig|1185652.3.peg.1133"/>
<organism evidence="1 2">
    <name type="scientific">Sinorhizobium fredii (strain USDA 257)</name>
    <dbReference type="NCBI Taxonomy" id="1185652"/>
    <lineage>
        <taxon>Bacteria</taxon>
        <taxon>Pseudomonadati</taxon>
        <taxon>Pseudomonadota</taxon>
        <taxon>Alphaproteobacteria</taxon>
        <taxon>Hyphomicrobiales</taxon>
        <taxon>Rhizobiaceae</taxon>
        <taxon>Sinorhizobium/Ensifer group</taxon>
        <taxon>Sinorhizobium</taxon>
    </lineage>
</organism>
<dbReference type="AlphaFoldDB" id="I3X1C5"/>
<dbReference type="EMBL" id="CP003563">
    <property type="protein sequence ID" value="AFL49681.1"/>
    <property type="molecule type" value="Genomic_DNA"/>
</dbReference>
<reference evidence="1 2" key="1">
    <citation type="journal article" date="2012" name="J. Bacteriol.">
        <title>Complete genome sequence of the broad-host-range strain Sinorhizobium fredii USDA257.</title>
        <authorList>
            <person name="Schuldes J."/>
            <person name="Rodriguez Orbegoso M."/>
            <person name="Schmeisser C."/>
            <person name="Krishnan H.B."/>
            <person name="Daniel R."/>
            <person name="Streit W.R."/>
        </authorList>
    </citation>
    <scope>NUCLEOTIDE SEQUENCE [LARGE SCALE GENOMIC DNA]</scope>
    <source>
        <strain evidence="1 2">USDA 257</strain>
    </source>
</reference>
<dbReference type="HOGENOM" id="CLU_3222103_0_0_5"/>
<sequence length="44" mass="5000">MRVLLVHASLLWKDALDGFLSWNAPQPVYLCARSAYRLGRKVLA</sequence>
<dbReference type="Proteomes" id="UP000006180">
    <property type="component" value="Chromosome"/>
</dbReference>
<protein>
    <submittedName>
        <fullName evidence="1">Uncharacterized protein</fullName>
    </submittedName>
</protein>
<proteinExistence type="predicted"/>
<dbReference type="KEGG" id="sfd:USDA257_c10900"/>
<gene>
    <name evidence="1" type="ORF">USDA257_c10900</name>
</gene>
<accession>I3X1C5</accession>
<evidence type="ECO:0000313" key="2">
    <source>
        <dbReference type="Proteomes" id="UP000006180"/>
    </source>
</evidence>
<name>I3X1C5_SINF2</name>
<evidence type="ECO:0000313" key="1">
    <source>
        <dbReference type="EMBL" id="AFL49681.1"/>
    </source>
</evidence>
<dbReference type="STRING" id="1185652.USDA257_c10900"/>